<keyword evidence="2" id="KW-1185">Reference proteome</keyword>
<protein>
    <submittedName>
        <fullName evidence="1">Uncharacterized protein</fullName>
    </submittedName>
</protein>
<accession>A0A1X2HZ78</accession>
<proteinExistence type="predicted"/>
<dbReference type="Proteomes" id="UP000193560">
    <property type="component" value="Unassembled WGS sequence"/>
</dbReference>
<organism evidence="1 2">
    <name type="scientific">Absidia repens</name>
    <dbReference type="NCBI Taxonomy" id="90262"/>
    <lineage>
        <taxon>Eukaryota</taxon>
        <taxon>Fungi</taxon>
        <taxon>Fungi incertae sedis</taxon>
        <taxon>Mucoromycota</taxon>
        <taxon>Mucoromycotina</taxon>
        <taxon>Mucoromycetes</taxon>
        <taxon>Mucorales</taxon>
        <taxon>Cunninghamellaceae</taxon>
        <taxon>Absidia</taxon>
    </lineage>
</organism>
<evidence type="ECO:0000313" key="1">
    <source>
        <dbReference type="EMBL" id="ORZ05829.1"/>
    </source>
</evidence>
<comment type="caution">
    <text evidence="1">The sequence shown here is derived from an EMBL/GenBank/DDBJ whole genome shotgun (WGS) entry which is preliminary data.</text>
</comment>
<evidence type="ECO:0000313" key="2">
    <source>
        <dbReference type="Proteomes" id="UP000193560"/>
    </source>
</evidence>
<gene>
    <name evidence="1" type="ORF">BCR42DRAFT_496564</name>
</gene>
<name>A0A1X2HZ78_9FUNG</name>
<sequence length="183" mass="21489">MRRYWYRWKAFEKVDYQTDNIFHYQATTDKINQIYSTYYCQFGKHQDHFLSRRTEIGGTALGSQDGTTTELVRHANWKPLLFRWGIRLNSSPLVIGAIKTIKGFSLVGISIRVTYDAYVTNWTLVGPSAFLPAICYWTPFYTGWKQVVEVIKIYHIYLAVDGDQVYSYMTLILRCYLNQVVYS</sequence>
<dbReference type="AlphaFoldDB" id="A0A1X2HZ78"/>
<dbReference type="EMBL" id="MCGE01000042">
    <property type="protein sequence ID" value="ORZ05829.1"/>
    <property type="molecule type" value="Genomic_DNA"/>
</dbReference>
<reference evidence="1 2" key="1">
    <citation type="submission" date="2016-07" db="EMBL/GenBank/DDBJ databases">
        <title>Pervasive Adenine N6-methylation of Active Genes in Fungi.</title>
        <authorList>
            <consortium name="DOE Joint Genome Institute"/>
            <person name="Mondo S.J."/>
            <person name="Dannebaum R.O."/>
            <person name="Kuo R.C."/>
            <person name="Labutti K."/>
            <person name="Haridas S."/>
            <person name="Kuo A."/>
            <person name="Salamov A."/>
            <person name="Ahrendt S.R."/>
            <person name="Lipzen A."/>
            <person name="Sullivan W."/>
            <person name="Andreopoulos W.B."/>
            <person name="Clum A."/>
            <person name="Lindquist E."/>
            <person name="Daum C."/>
            <person name="Ramamoorthy G.K."/>
            <person name="Gryganskyi A."/>
            <person name="Culley D."/>
            <person name="Magnuson J.K."/>
            <person name="James T.Y."/>
            <person name="O'Malley M.A."/>
            <person name="Stajich J.E."/>
            <person name="Spatafora J.W."/>
            <person name="Visel A."/>
            <person name="Grigoriev I.V."/>
        </authorList>
    </citation>
    <scope>NUCLEOTIDE SEQUENCE [LARGE SCALE GENOMIC DNA]</scope>
    <source>
        <strain evidence="1 2">NRRL 1336</strain>
    </source>
</reference>